<proteinExistence type="predicted"/>
<dbReference type="InterPro" id="IPR008238">
    <property type="entry name" value="Chorismate_mutase_AroQ_euk"/>
</dbReference>
<dbReference type="PANTHER" id="PTHR21145">
    <property type="entry name" value="CHORISMATE MUTASE"/>
    <property type="match status" value="1"/>
</dbReference>
<dbReference type="PROSITE" id="PS51169">
    <property type="entry name" value="CHORISMATE_MUT_3"/>
    <property type="match status" value="1"/>
</dbReference>
<reference evidence="4" key="1">
    <citation type="submission" date="2018-05" db="EMBL/GenBank/DDBJ databases">
        <authorList>
            <person name="Lanie J.A."/>
            <person name="Ng W.-L."/>
            <person name="Kazmierczak K.M."/>
            <person name="Andrzejewski T.M."/>
            <person name="Davidsen T.M."/>
            <person name="Wayne K.J."/>
            <person name="Tettelin H."/>
            <person name="Glass J.I."/>
            <person name="Rusch D."/>
            <person name="Podicherti R."/>
            <person name="Tsui H.-C.T."/>
            <person name="Winkler M.E."/>
        </authorList>
    </citation>
    <scope>NUCLEOTIDE SEQUENCE</scope>
</reference>
<organism evidence="4">
    <name type="scientific">marine metagenome</name>
    <dbReference type="NCBI Taxonomy" id="408172"/>
    <lineage>
        <taxon>unclassified sequences</taxon>
        <taxon>metagenomes</taxon>
        <taxon>ecological metagenomes</taxon>
    </lineage>
</organism>
<dbReference type="GO" id="GO:0046417">
    <property type="term" value="P:chorismate metabolic process"/>
    <property type="evidence" value="ECO:0007669"/>
    <property type="project" value="InterPro"/>
</dbReference>
<dbReference type="GO" id="GO:0005737">
    <property type="term" value="C:cytoplasm"/>
    <property type="evidence" value="ECO:0007669"/>
    <property type="project" value="UniProtKB-SubCell"/>
</dbReference>
<keyword evidence="2" id="KW-0963">Cytoplasm</keyword>
<sequence length="241" mass="28154">MDLEKVREKSINLEDIIIQGLCQRARFKHNNAIYEHNSKKFLFSNNYEGTYFDFMFKPIENVHAIAGRYECFDERPFYKGLSQSVVKRDYNSKIPDDILKFSKKINFSPWIKISYLNFLKDLCSNGDDANYGDSVLCDIFNLQAISKRIHYGILVMEAKYQKSPEIYNELLSKDDDISISSELKNVNVELKVLERVREKSIKNGIKNPDVIVNFFKNIIIPMTIQVELDYIFSKSILSKKS</sequence>
<evidence type="ECO:0000256" key="2">
    <source>
        <dbReference type="ARBA" id="ARBA00022490"/>
    </source>
</evidence>
<dbReference type="GO" id="GO:0004106">
    <property type="term" value="F:chorismate mutase activity"/>
    <property type="evidence" value="ECO:0007669"/>
    <property type="project" value="InterPro"/>
</dbReference>
<dbReference type="GO" id="GO:0009073">
    <property type="term" value="P:aromatic amino acid family biosynthetic process"/>
    <property type="evidence" value="ECO:0007669"/>
    <property type="project" value="InterPro"/>
</dbReference>
<keyword evidence="3" id="KW-0413">Isomerase</keyword>
<dbReference type="Gene3D" id="1.10.590.10">
    <property type="entry name" value="Chorismate mutase, AroQ class superfamily, eukaryotic"/>
    <property type="match status" value="1"/>
</dbReference>
<comment type="subcellular location">
    <subcellularLocation>
        <location evidence="1">Cytoplasm</location>
    </subcellularLocation>
</comment>
<dbReference type="InterPro" id="IPR036263">
    <property type="entry name" value="Chorismate_II_sf"/>
</dbReference>
<dbReference type="PANTHER" id="PTHR21145:SF12">
    <property type="entry name" value="CHORISMATE MUTASE"/>
    <property type="match status" value="1"/>
</dbReference>
<evidence type="ECO:0000256" key="3">
    <source>
        <dbReference type="ARBA" id="ARBA00023235"/>
    </source>
</evidence>
<evidence type="ECO:0000256" key="1">
    <source>
        <dbReference type="ARBA" id="ARBA00004496"/>
    </source>
</evidence>
<dbReference type="UniPathway" id="UPA00120">
    <property type="reaction ID" value="UER00203"/>
</dbReference>
<accession>A0A381UPB2</accession>
<dbReference type="SUPFAM" id="SSF48600">
    <property type="entry name" value="Chorismate mutase II"/>
    <property type="match status" value="1"/>
</dbReference>
<evidence type="ECO:0000313" key="4">
    <source>
        <dbReference type="EMBL" id="SVA29996.1"/>
    </source>
</evidence>
<dbReference type="EMBL" id="UINC01006848">
    <property type="protein sequence ID" value="SVA29996.1"/>
    <property type="molecule type" value="Genomic_DNA"/>
</dbReference>
<evidence type="ECO:0008006" key="5">
    <source>
        <dbReference type="Google" id="ProtNLM"/>
    </source>
</evidence>
<protein>
    <recommendedName>
        <fullName evidence="5">Chorismate mutase</fullName>
    </recommendedName>
</protein>
<dbReference type="AlphaFoldDB" id="A0A381UPB2"/>
<name>A0A381UPB2_9ZZZZ</name>
<dbReference type="InterPro" id="IPR037039">
    <property type="entry name" value="CM_AroQ_sf_eucaryotic"/>
</dbReference>
<gene>
    <name evidence="4" type="ORF">METZ01_LOCUS82850</name>
</gene>